<dbReference type="Gene3D" id="3.40.50.1000">
    <property type="entry name" value="HAD superfamily/HAD-like"/>
    <property type="match status" value="1"/>
</dbReference>
<dbReference type="InterPro" id="IPR023214">
    <property type="entry name" value="HAD_sf"/>
</dbReference>
<gene>
    <name evidence="1" type="ORF">RHODO2019_03430</name>
</gene>
<dbReference type="NCBIfam" id="TIGR01484">
    <property type="entry name" value="HAD-SF-IIB"/>
    <property type="match status" value="1"/>
</dbReference>
<dbReference type="RefSeq" id="WP_265383637.1">
    <property type="nucleotide sequence ID" value="NZ_CP110615.1"/>
</dbReference>
<reference evidence="1" key="1">
    <citation type="submission" date="2022-10" db="EMBL/GenBank/DDBJ databases">
        <title>Rhodococcus sp.75.</title>
        <authorList>
            <person name="Sun M."/>
        </authorList>
    </citation>
    <scope>NUCLEOTIDE SEQUENCE</scope>
    <source>
        <strain evidence="1">75</strain>
    </source>
</reference>
<organism evidence="1 2">
    <name type="scientific">Rhodococcus antarcticus</name>
    <dbReference type="NCBI Taxonomy" id="2987751"/>
    <lineage>
        <taxon>Bacteria</taxon>
        <taxon>Bacillati</taxon>
        <taxon>Actinomycetota</taxon>
        <taxon>Actinomycetes</taxon>
        <taxon>Mycobacteriales</taxon>
        <taxon>Nocardiaceae</taxon>
        <taxon>Rhodococcus</taxon>
    </lineage>
</organism>
<accession>A0ABY6P1Y8</accession>
<evidence type="ECO:0000313" key="2">
    <source>
        <dbReference type="Proteomes" id="UP001164965"/>
    </source>
</evidence>
<proteinExistence type="predicted"/>
<dbReference type="PANTHER" id="PTHR10000:SF8">
    <property type="entry name" value="HAD SUPERFAMILY HYDROLASE-LIKE, TYPE 3"/>
    <property type="match status" value="1"/>
</dbReference>
<protein>
    <submittedName>
        <fullName evidence="1">Cof-type HAD-IIB family hydrolase</fullName>
    </submittedName>
</protein>
<dbReference type="EMBL" id="CP110615">
    <property type="protein sequence ID" value="UZJ25533.1"/>
    <property type="molecule type" value="Genomic_DNA"/>
</dbReference>
<dbReference type="Pfam" id="PF08282">
    <property type="entry name" value="Hydrolase_3"/>
    <property type="match status" value="1"/>
</dbReference>
<keyword evidence="2" id="KW-1185">Reference proteome</keyword>
<name>A0ABY6P1Y8_9NOCA</name>
<dbReference type="Proteomes" id="UP001164965">
    <property type="component" value="Chromosome"/>
</dbReference>
<dbReference type="SUPFAM" id="SSF56784">
    <property type="entry name" value="HAD-like"/>
    <property type="match status" value="1"/>
</dbReference>
<dbReference type="InterPro" id="IPR036412">
    <property type="entry name" value="HAD-like_sf"/>
</dbReference>
<keyword evidence="1" id="KW-0378">Hydrolase</keyword>
<dbReference type="PANTHER" id="PTHR10000">
    <property type="entry name" value="PHOSPHOSERINE PHOSPHATASE"/>
    <property type="match status" value="1"/>
</dbReference>
<dbReference type="InterPro" id="IPR006379">
    <property type="entry name" value="HAD-SF_hydro_IIB"/>
</dbReference>
<sequence length="276" mass="28135">MTGPEQPRRRPRLVASDLDGTLLGPDHEVSPRSRAALAALAAAGVPFVAVTGRAPRSLGPLEGTAAGRVVVCANGAITWDRIAGRVLAQHRLDAGTAVEVVERLRRRLPGLTAAVERPDGTLAHEPGYRPSRPWPGSPRPLPEIVGGGVLKVVVHSAGGGPDALRVAVQELVGAQVTVTASASGPYVEIGPPGVDKASGLAVVAAGLGVVAADVVAFGDMPNDVSMLRWAGRGVAVANAHPDVLAVADEVAPHHGEDGVARWLEQLLGGGGLDTGW</sequence>
<dbReference type="GO" id="GO:0016787">
    <property type="term" value="F:hydrolase activity"/>
    <property type="evidence" value="ECO:0007669"/>
    <property type="project" value="UniProtKB-KW"/>
</dbReference>
<evidence type="ECO:0000313" key="1">
    <source>
        <dbReference type="EMBL" id="UZJ25533.1"/>
    </source>
</evidence>
<dbReference type="Gene3D" id="3.30.1240.10">
    <property type="match status" value="1"/>
</dbReference>